<evidence type="ECO:0000256" key="3">
    <source>
        <dbReference type="ARBA" id="ARBA00022723"/>
    </source>
</evidence>
<dbReference type="RefSeq" id="WP_169494915.1">
    <property type="nucleotide sequence ID" value="NZ_JABBGM010000012.1"/>
</dbReference>
<dbReference type="GO" id="GO:0051537">
    <property type="term" value="F:2 iron, 2 sulfur cluster binding"/>
    <property type="evidence" value="ECO:0007669"/>
    <property type="project" value="UniProtKB-KW"/>
</dbReference>
<accession>A0A7Y0GCK5</accession>
<dbReference type="AlphaFoldDB" id="A0A7Y0GCK5"/>
<proteinExistence type="predicted"/>
<sequence>MAKIEDRMIEVLGSERQQTQAPAFVPRKPIPMLGYQRIDGARFHSREFMQAEWDHIWTRTWNIACHVSELGEPGEFRVHTLGKESLLFVRGEDGEIRGFFNVCQHRGNVLCQVQSGMVERFTCPYHGWQWNNDGSLHLLSRPELFGQFKDGVPKGELDLPPVRTDTWGGWVWFNLDPHAIELREFLGEAGRQLESYELEKFQLIDQATFEWNGNWKHAHDAFNESYHFETLHADFMNITEGYDVPIELVGIHSRMINFNLTVSELLGNAEEMTPLREKFLGIGTQVPADYQGSLRDIHLEVIKAKRAIQDQTHLPYRRMNDEQLVHQYHYTFFPGTTFTQTPEASIVFRYRPHPTDPAFCYYDFLITEHRAPGSEPPLVTPRFFRHDELDDYADAFPDTFDPFLANVLKQDGSNMPTMQQGTGSLGFRGMILGDQEVRIRHFHQQIDRCLMGDYPWLHAT</sequence>
<protein>
    <submittedName>
        <fullName evidence="8">Aromatic ring-hydroxylating dioxygenase subunit alpha</fullName>
    </submittedName>
</protein>
<keyword evidence="3" id="KW-0479">Metal-binding</keyword>
<evidence type="ECO:0000256" key="2">
    <source>
        <dbReference type="ARBA" id="ARBA00022714"/>
    </source>
</evidence>
<keyword evidence="8" id="KW-0223">Dioxygenase</keyword>
<dbReference type="Gene3D" id="2.102.10.10">
    <property type="entry name" value="Rieske [2Fe-2S] iron-sulphur domain"/>
    <property type="match status" value="1"/>
</dbReference>
<name>A0A7Y0GCK5_9SPHN</name>
<dbReference type="Gene3D" id="3.90.380.10">
    <property type="entry name" value="Naphthalene 1,2-dioxygenase Alpha Subunit, Chain A, domain 1"/>
    <property type="match status" value="1"/>
</dbReference>
<dbReference type="InterPro" id="IPR017941">
    <property type="entry name" value="Rieske_2Fe-2S"/>
</dbReference>
<evidence type="ECO:0000256" key="6">
    <source>
        <dbReference type="ARBA" id="ARBA00023014"/>
    </source>
</evidence>
<organism evidence="8 9">
    <name type="scientific">Novosphingobium olei</name>
    <dbReference type="NCBI Taxonomy" id="2728851"/>
    <lineage>
        <taxon>Bacteria</taxon>
        <taxon>Pseudomonadati</taxon>
        <taxon>Pseudomonadota</taxon>
        <taxon>Alphaproteobacteria</taxon>
        <taxon>Sphingomonadales</taxon>
        <taxon>Sphingomonadaceae</taxon>
        <taxon>Novosphingobium</taxon>
    </lineage>
</organism>
<evidence type="ECO:0000313" key="8">
    <source>
        <dbReference type="EMBL" id="NML95707.1"/>
    </source>
</evidence>
<dbReference type="InterPro" id="IPR015879">
    <property type="entry name" value="Ring_hydroxy_dOase_asu_C_dom"/>
</dbReference>
<dbReference type="SUPFAM" id="SSF55961">
    <property type="entry name" value="Bet v1-like"/>
    <property type="match status" value="1"/>
</dbReference>
<keyword evidence="4" id="KW-0560">Oxidoreductase</keyword>
<keyword evidence="6" id="KW-0411">Iron-sulfur</keyword>
<dbReference type="Pfam" id="PF00355">
    <property type="entry name" value="Rieske"/>
    <property type="match status" value="1"/>
</dbReference>
<keyword evidence="5" id="KW-0408">Iron</keyword>
<dbReference type="CDD" id="cd03469">
    <property type="entry name" value="Rieske_RO_Alpha_N"/>
    <property type="match status" value="1"/>
</dbReference>
<dbReference type="PRINTS" id="PR00090">
    <property type="entry name" value="RNGDIOXGNASE"/>
</dbReference>
<evidence type="ECO:0000259" key="7">
    <source>
        <dbReference type="PROSITE" id="PS51296"/>
    </source>
</evidence>
<comment type="caution">
    <text evidence="8">The sequence shown here is derived from an EMBL/GenBank/DDBJ whole genome shotgun (WGS) entry which is preliminary data.</text>
</comment>
<dbReference type="PROSITE" id="PS51296">
    <property type="entry name" value="RIESKE"/>
    <property type="match status" value="1"/>
</dbReference>
<gene>
    <name evidence="8" type="ORF">HHL27_18705</name>
</gene>
<evidence type="ECO:0000256" key="1">
    <source>
        <dbReference type="ARBA" id="ARBA00001962"/>
    </source>
</evidence>
<dbReference type="PANTHER" id="PTHR43756">
    <property type="entry name" value="CHOLINE MONOOXYGENASE, CHLOROPLASTIC"/>
    <property type="match status" value="1"/>
</dbReference>
<dbReference type="InterPro" id="IPR036922">
    <property type="entry name" value="Rieske_2Fe-2S_sf"/>
</dbReference>
<evidence type="ECO:0000313" key="9">
    <source>
        <dbReference type="Proteomes" id="UP000583556"/>
    </source>
</evidence>
<dbReference type="GO" id="GO:0005506">
    <property type="term" value="F:iron ion binding"/>
    <property type="evidence" value="ECO:0007669"/>
    <property type="project" value="InterPro"/>
</dbReference>
<dbReference type="Proteomes" id="UP000583556">
    <property type="component" value="Unassembled WGS sequence"/>
</dbReference>
<dbReference type="Pfam" id="PF00848">
    <property type="entry name" value="Ring_hydroxyl_A"/>
    <property type="match status" value="1"/>
</dbReference>
<keyword evidence="2" id="KW-0001">2Fe-2S</keyword>
<evidence type="ECO:0000256" key="4">
    <source>
        <dbReference type="ARBA" id="ARBA00023002"/>
    </source>
</evidence>
<reference evidence="8 9" key="1">
    <citation type="submission" date="2020-04" db="EMBL/GenBank/DDBJ databases">
        <title>Novosphingobium sp. TW-4 isolated from soil.</title>
        <authorList>
            <person name="Dahal R.H."/>
            <person name="Chaudhary D.K."/>
        </authorList>
    </citation>
    <scope>NUCLEOTIDE SEQUENCE [LARGE SCALE GENOMIC DNA]</scope>
    <source>
        <strain evidence="8 9">TW-4</strain>
    </source>
</reference>
<comment type="cofactor">
    <cofactor evidence="1">
        <name>Fe cation</name>
        <dbReference type="ChEBI" id="CHEBI:24875"/>
    </cofactor>
</comment>
<evidence type="ECO:0000256" key="5">
    <source>
        <dbReference type="ARBA" id="ARBA00023004"/>
    </source>
</evidence>
<keyword evidence="9" id="KW-1185">Reference proteome</keyword>
<dbReference type="SUPFAM" id="SSF50022">
    <property type="entry name" value="ISP domain"/>
    <property type="match status" value="1"/>
</dbReference>
<dbReference type="GO" id="GO:0051213">
    <property type="term" value="F:dioxygenase activity"/>
    <property type="evidence" value="ECO:0007669"/>
    <property type="project" value="UniProtKB-KW"/>
</dbReference>
<dbReference type="PANTHER" id="PTHR43756:SF5">
    <property type="entry name" value="CHOLINE MONOOXYGENASE, CHLOROPLASTIC"/>
    <property type="match status" value="1"/>
</dbReference>
<dbReference type="InterPro" id="IPR001663">
    <property type="entry name" value="Rng_hydr_dOase-A"/>
</dbReference>
<feature type="domain" description="Rieske" evidence="7">
    <location>
        <begin position="62"/>
        <end position="173"/>
    </location>
</feature>
<dbReference type="EMBL" id="JABBGM010000012">
    <property type="protein sequence ID" value="NML95707.1"/>
    <property type="molecule type" value="Genomic_DNA"/>
</dbReference>